<proteinExistence type="predicted"/>
<organism evidence="1 2">
    <name type="scientific">Entomophthora muscae</name>
    <dbReference type="NCBI Taxonomy" id="34485"/>
    <lineage>
        <taxon>Eukaryota</taxon>
        <taxon>Fungi</taxon>
        <taxon>Fungi incertae sedis</taxon>
        <taxon>Zoopagomycota</taxon>
        <taxon>Entomophthoromycotina</taxon>
        <taxon>Entomophthoromycetes</taxon>
        <taxon>Entomophthorales</taxon>
        <taxon>Entomophthoraceae</taxon>
        <taxon>Entomophthora</taxon>
    </lineage>
</organism>
<protein>
    <submittedName>
        <fullName evidence="1">Uncharacterized protein</fullName>
    </submittedName>
</protein>
<sequence>MSSENLDENFSLTAEVIQERRRLLEQRMRALTSQSSGSAPGPDAPLFEPSSQRPNLTTGSPRASTGGLFRDEQSASGPDSQRLRPVQLEPEAIPARAPSMATDSPRMRGNLDQEGIRLIPQPLASYNNVLRATQPPTPPNAAQSPPSASKGVWPFSLSDMSTSTQALYVLAAFILLQGIKIADFRNANPTEHIVGWGMSIERTTRLAKWMLGDGFFLALVKYLKVPNINYPSNLVFVILFFTLASLDMLLLYSQMMIGLLIKLILPFGTYIPGYYNMTSAPITKETTLKLPESRPRSEELEIGLGSQKELSREGLLLESSHLLGKYTVKILPDSISKMNPDGLSFCLNQLPDGSYDGPVYIPVYINGTDPFKLHYTLTTLKGKQLPLRDIVLARFARNHLVDKDSKLVSGTYMLQAEQPGRYTLNGIYAHGDYVFRQSPDFREVVVAPCPRASFMGPATPSVIPFCLGQKPVELNIEAKGISPFLVSYARQVNSSDIIVRVPGDKPWARDGVLPLEEVTQKIPIDTDIQKPGLYKYRVDSIEDRFNNKAQYNETATTTRAIRAHMLPTIHTSCDAAIHYSLSPKTPKARIDVKLSGIAPFSVVLGICTGSEEAITASCFVEHTRRTFSSSKASFEVSTPGHYRILALSDGNCHAALAAGPSCVVAKVPPPTLQVKHEPIVSSCQFEVGLQATLLMTGQPPFLVSYREHVTFKNGKKRTTEKQVVSKSLQHHFEIIPEESGTYAYEFHTLSSDNYGAVETNHTLHQVVHAQPSARFTSRTQAPARVCTGLPISPSLAKIHFSGIGPWTLDYTIFHNDQVSERSLANISNPELSLPLDTMHSTGRYVVQLTRTSDGSNCHHKLDDAPLIIEARSLRPNAEFQCGSNNTIYSLRHQEATLPISVSGEGPWELSLLPPSSQNETFVLERSGDGLVAEQEGLYELLGIKDSYCPGSILEKSTCQVKWHPEPALLFPPQVGLSHVSDTPRYIRDGVCQGVASNIALELTGRSPWDLAYTLNHPAVSHLPLELGAEQPNATGRLALDTMSPGLHTYTFHTVGDYFYKQHKPDPALILEQEVFPRPAAWFLSDSPLHLCADQQVEDIELSLEGQAPFEVILEWRTAGAPPHQEFIQDITQSPHRFSLAGRPPGMHSLRVVQVNDANGCMGGPDLSIDADRPAVLRVEVVAPPTLQPISLAARRLYACVGDRLAYSLGGVSPWEVHYSVNDTLRKADQKEPSFRRLIDAPGTFQISRVCHLPGSGCCAPPPPGLGQVVIHPLPGALIAGGADQFVHIHDGEHKDVVVDLIGTPPFQFTYTRRSVATHELLETLTVYSVPTNMHQLDISLEGIFEIVAVRDQFCQYPVPPNLVDLDENIQ</sequence>
<dbReference type="Proteomes" id="UP001165960">
    <property type="component" value="Unassembled WGS sequence"/>
</dbReference>
<evidence type="ECO:0000313" key="2">
    <source>
        <dbReference type="Proteomes" id="UP001165960"/>
    </source>
</evidence>
<gene>
    <name evidence="1" type="ORF">DSO57_1038896</name>
</gene>
<evidence type="ECO:0000313" key="1">
    <source>
        <dbReference type="EMBL" id="KAJ9067456.1"/>
    </source>
</evidence>
<reference evidence="1" key="1">
    <citation type="submission" date="2022-04" db="EMBL/GenBank/DDBJ databases">
        <title>Genome of the entomopathogenic fungus Entomophthora muscae.</title>
        <authorList>
            <person name="Elya C."/>
            <person name="Lovett B.R."/>
            <person name="Lee E."/>
            <person name="Macias A.M."/>
            <person name="Hajek A.E."/>
            <person name="De Bivort B.L."/>
            <person name="Kasson M.T."/>
            <person name="De Fine Licht H.H."/>
            <person name="Stajich J.E."/>
        </authorList>
    </citation>
    <scope>NUCLEOTIDE SEQUENCE</scope>
    <source>
        <strain evidence="1">Berkeley</strain>
    </source>
</reference>
<comment type="caution">
    <text evidence="1">The sequence shown here is derived from an EMBL/GenBank/DDBJ whole genome shotgun (WGS) entry which is preliminary data.</text>
</comment>
<dbReference type="EMBL" id="QTSX02004096">
    <property type="protein sequence ID" value="KAJ9067456.1"/>
    <property type="molecule type" value="Genomic_DNA"/>
</dbReference>
<accession>A0ACC2SYL6</accession>
<keyword evidence="2" id="KW-1185">Reference proteome</keyword>
<name>A0ACC2SYL6_9FUNG</name>